<name>A0A6S6XTV5_9PROT</name>
<organism evidence="1 2">
    <name type="scientific">Denitratisoma oestradiolicum</name>
    <dbReference type="NCBI Taxonomy" id="311182"/>
    <lineage>
        <taxon>Bacteria</taxon>
        <taxon>Pseudomonadati</taxon>
        <taxon>Pseudomonadota</taxon>
        <taxon>Betaproteobacteria</taxon>
        <taxon>Nitrosomonadales</taxon>
        <taxon>Sterolibacteriaceae</taxon>
        <taxon>Denitratisoma</taxon>
    </lineage>
</organism>
<dbReference type="AlphaFoldDB" id="A0A6S6XTV5"/>
<keyword evidence="2" id="KW-1185">Reference proteome</keyword>
<reference evidence="1 2" key="1">
    <citation type="submission" date="2020-03" db="EMBL/GenBank/DDBJ databases">
        <authorList>
            <consortium name="Genoscope - CEA"/>
            <person name="William W."/>
        </authorList>
    </citation>
    <scope>NUCLEOTIDE SEQUENCE [LARGE SCALE GENOMIC DNA]</scope>
    <source>
        <strain evidence="2">DSM 16959</strain>
    </source>
</reference>
<evidence type="ECO:0000313" key="1">
    <source>
        <dbReference type="EMBL" id="CAB1368185.1"/>
    </source>
</evidence>
<accession>A0A6S6XTV5</accession>
<gene>
    <name evidence="1" type="ORF">DENOEST_1020</name>
</gene>
<evidence type="ECO:0000313" key="2">
    <source>
        <dbReference type="Proteomes" id="UP000515733"/>
    </source>
</evidence>
<sequence length="55" mass="6027">MGHIVSHHRGLTRHLANAGHLSCSSQSITAKPGILYETPKVIQVFCRTEEQTLDG</sequence>
<dbReference type="Proteomes" id="UP000515733">
    <property type="component" value="Chromosome"/>
</dbReference>
<dbReference type="KEGG" id="doe:DENOEST_1020"/>
<protein>
    <submittedName>
        <fullName evidence="1">Uncharacterized protein</fullName>
    </submittedName>
</protein>
<dbReference type="EMBL" id="LR778301">
    <property type="protein sequence ID" value="CAB1368185.1"/>
    <property type="molecule type" value="Genomic_DNA"/>
</dbReference>
<proteinExistence type="predicted"/>